<dbReference type="GO" id="GO:0005525">
    <property type="term" value="F:GTP binding"/>
    <property type="evidence" value="ECO:0007669"/>
    <property type="project" value="InterPro"/>
</dbReference>
<dbReference type="SMART" id="SM00175">
    <property type="entry name" value="RAB"/>
    <property type="match status" value="1"/>
</dbReference>
<accession>A0AA85EQF8</accession>
<sequence>MSLAKKWWDKSETTTKRYSSADIQPIGEYLQEKFSHGVDYNMKIVIRGDRNVGKSTLLSRLKGEQFKEEYIPSNEIQLANIHWNHQNSQSVIKVEVWDVVDKGKPRSSVSKGVRFFKKLTKGQPSINIGGQAGNIEPCLDASFINVYKGAHGVILMMDMTKPSTFEYVCRELIQIPPKLPILIMSNFHDIQEQRKVTEEQVQIFLNDSIMQLNQYNVTTDEKVNELSRNIHVQKISSSNPIRSIPVQYCESSMKTGLGLMYVYKFLNIPFLCLQRDVLQYQLKRNYDEMIHVLDELSPKTDNQTPEQRYSYIDSGQRRTTDESSSSRNCSSFSVIKENVVNFPIKLTESNKTTAISFNPSNINNRNNFDVNQNNVHIKRDEYNIIKTNEINEELNQNPMVIAFSEEIDPADNEIYYLNNNTTNITTNNHSESPTESYATVTPNSDNDNVFNITDDNLHFKNNENLSHEIMDELQLNLRLEQCYSHGKKVNLDYSNQFKKSELKTIDGTMANSGQLRKSESRQNKNTDEQEGILSTNLKNNKNLSISNENIIILPTDDDALEKFLEDN</sequence>
<feature type="compositionally biased region" description="Basic and acidic residues" evidence="1">
    <location>
        <begin position="516"/>
        <end position="527"/>
    </location>
</feature>
<dbReference type="Pfam" id="PF08477">
    <property type="entry name" value="Roc"/>
    <property type="match status" value="1"/>
</dbReference>
<reference evidence="2" key="1">
    <citation type="submission" date="2022-06" db="EMBL/GenBank/DDBJ databases">
        <authorList>
            <person name="Berger JAMES D."/>
            <person name="Berger JAMES D."/>
        </authorList>
    </citation>
    <scope>NUCLEOTIDE SEQUENCE [LARGE SCALE GENOMIC DNA]</scope>
</reference>
<proteinExistence type="predicted"/>
<dbReference type="Proteomes" id="UP000050792">
    <property type="component" value="Unassembled WGS sequence"/>
</dbReference>
<dbReference type="Gene3D" id="3.40.50.300">
    <property type="entry name" value="P-loop containing nucleotide triphosphate hydrolases"/>
    <property type="match status" value="1"/>
</dbReference>
<dbReference type="InterPro" id="IPR027417">
    <property type="entry name" value="P-loop_NTPase"/>
</dbReference>
<evidence type="ECO:0008006" key="5">
    <source>
        <dbReference type="Google" id="ProtNLM"/>
    </source>
</evidence>
<keyword evidence="2" id="KW-1185">Reference proteome</keyword>
<dbReference type="SUPFAM" id="SSF52540">
    <property type="entry name" value="P-loop containing nucleoside triphosphate hydrolases"/>
    <property type="match status" value="1"/>
</dbReference>
<reference evidence="3 4" key="2">
    <citation type="submission" date="2023-11" db="UniProtKB">
        <authorList>
            <consortium name="WormBaseParasite"/>
        </authorList>
    </citation>
    <scope>IDENTIFICATION</scope>
</reference>
<protein>
    <recommendedName>
        <fullName evidence="5">Rab-like protein 6</fullName>
    </recommendedName>
</protein>
<dbReference type="GO" id="GO:0005829">
    <property type="term" value="C:cytosol"/>
    <property type="evidence" value="ECO:0007669"/>
    <property type="project" value="TreeGrafter"/>
</dbReference>
<dbReference type="WBParaSite" id="SRDH1_18690.1">
    <property type="protein sequence ID" value="SRDH1_18690.1"/>
    <property type="gene ID" value="SRDH1_18690"/>
</dbReference>
<organism evidence="2 3">
    <name type="scientific">Schistosoma rodhaini</name>
    <dbReference type="NCBI Taxonomy" id="6188"/>
    <lineage>
        <taxon>Eukaryota</taxon>
        <taxon>Metazoa</taxon>
        <taxon>Spiralia</taxon>
        <taxon>Lophotrochozoa</taxon>
        <taxon>Platyhelminthes</taxon>
        <taxon>Trematoda</taxon>
        <taxon>Digenea</taxon>
        <taxon>Strigeidida</taxon>
        <taxon>Schistosomatoidea</taxon>
        <taxon>Schistosomatidae</taxon>
        <taxon>Schistosoma</taxon>
    </lineage>
</organism>
<feature type="region of interest" description="Disordered" evidence="1">
    <location>
        <begin position="297"/>
        <end position="328"/>
    </location>
</feature>
<evidence type="ECO:0000313" key="2">
    <source>
        <dbReference type="Proteomes" id="UP000050792"/>
    </source>
</evidence>
<name>A0AA85EQF8_9TREM</name>
<dbReference type="WBParaSite" id="SRDH1_18690.2">
    <property type="protein sequence ID" value="SRDH1_18690.2"/>
    <property type="gene ID" value="SRDH1_18690"/>
</dbReference>
<evidence type="ECO:0000313" key="4">
    <source>
        <dbReference type="WBParaSite" id="SRDH1_18690.2"/>
    </source>
</evidence>
<feature type="region of interest" description="Disordered" evidence="1">
    <location>
        <begin position="509"/>
        <end position="531"/>
    </location>
</feature>
<dbReference type="PROSITE" id="PS51419">
    <property type="entry name" value="RAB"/>
    <property type="match status" value="1"/>
</dbReference>
<dbReference type="InterPro" id="IPR040385">
    <property type="entry name" value="RABL6"/>
</dbReference>
<evidence type="ECO:0000256" key="1">
    <source>
        <dbReference type="SAM" id="MobiDB-lite"/>
    </source>
</evidence>
<dbReference type="PANTHER" id="PTHR14932">
    <property type="entry name" value="RAS GTPASE-RELATED"/>
    <property type="match status" value="1"/>
</dbReference>
<dbReference type="PANTHER" id="PTHR14932:SF1">
    <property type="entry name" value="RAB-LIKE PROTEIN 6"/>
    <property type="match status" value="1"/>
</dbReference>
<dbReference type="GO" id="GO:0005634">
    <property type="term" value="C:nucleus"/>
    <property type="evidence" value="ECO:0007669"/>
    <property type="project" value="TreeGrafter"/>
</dbReference>
<evidence type="ECO:0000313" key="3">
    <source>
        <dbReference type="WBParaSite" id="SRDH1_18690.1"/>
    </source>
</evidence>
<dbReference type="AlphaFoldDB" id="A0AA85EQF8"/>